<proteinExistence type="predicted"/>
<feature type="transmembrane region" description="Helical" evidence="8">
    <location>
        <begin position="375"/>
        <end position="394"/>
    </location>
</feature>
<feature type="transmembrane region" description="Helical" evidence="8">
    <location>
        <begin position="324"/>
        <end position="342"/>
    </location>
</feature>
<evidence type="ECO:0000256" key="2">
    <source>
        <dbReference type="ARBA" id="ARBA00022475"/>
    </source>
</evidence>
<dbReference type="RefSeq" id="WP_142459452.1">
    <property type="nucleotide sequence ID" value="NZ_FXTJ01000006.1"/>
</dbReference>
<dbReference type="PANTHER" id="PTHR33908">
    <property type="entry name" value="MANNOSYLTRANSFERASE YKCB-RELATED"/>
    <property type="match status" value="1"/>
</dbReference>
<evidence type="ECO:0000313" key="10">
    <source>
        <dbReference type="EMBL" id="SMO88405.1"/>
    </source>
</evidence>
<reference evidence="10 11" key="1">
    <citation type="submission" date="2017-05" db="EMBL/GenBank/DDBJ databases">
        <authorList>
            <person name="Varghese N."/>
            <person name="Submissions S."/>
        </authorList>
    </citation>
    <scope>NUCLEOTIDE SEQUENCE [LARGE SCALE GENOMIC DNA]</scope>
    <source>
        <strain evidence="10 11">DSM 46834</strain>
    </source>
</reference>
<dbReference type="Pfam" id="PF13231">
    <property type="entry name" value="PMT_2"/>
    <property type="match status" value="1"/>
</dbReference>
<evidence type="ECO:0000256" key="7">
    <source>
        <dbReference type="ARBA" id="ARBA00023136"/>
    </source>
</evidence>
<keyword evidence="6 8" id="KW-1133">Transmembrane helix</keyword>
<dbReference type="InterPro" id="IPR050297">
    <property type="entry name" value="LipidA_mod_glycosyltrf_83"/>
</dbReference>
<evidence type="ECO:0000313" key="11">
    <source>
        <dbReference type="Proteomes" id="UP000317484"/>
    </source>
</evidence>
<dbReference type="GO" id="GO:0005886">
    <property type="term" value="C:plasma membrane"/>
    <property type="evidence" value="ECO:0007669"/>
    <property type="project" value="UniProtKB-SubCell"/>
</dbReference>
<evidence type="ECO:0000256" key="5">
    <source>
        <dbReference type="ARBA" id="ARBA00022692"/>
    </source>
</evidence>
<evidence type="ECO:0000256" key="4">
    <source>
        <dbReference type="ARBA" id="ARBA00022679"/>
    </source>
</evidence>
<evidence type="ECO:0000256" key="8">
    <source>
        <dbReference type="SAM" id="Phobius"/>
    </source>
</evidence>
<gene>
    <name evidence="10" type="ORF">SAMN06273567_106102</name>
</gene>
<feature type="transmembrane region" description="Helical" evidence="8">
    <location>
        <begin position="31"/>
        <end position="51"/>
    </location>
</feature>
<dbReference type="GO" id="GO:0009103">
    <property type="term" value="P:lipopolysaccharide biosynthetic process"/>
    <property type="evidence" value="ECO:0007669"/>
    <property type="project" value="UniProtKB-ARBA"/>
</dbReference>
<keyword evidence="4 10" id="KW-0808">Transferase</keyword>
<sequence>MSAVLDRVDVVAPAPVHPRVVARPRPRNERLAVGLGLLLVGVMHSVNLAGWPQYWDDEGTYYSQAWSVQHLGSLSPYTYWYDHPPVGWLQLALVSWLPDAVLDGSTSAVLAGRVVMVVCTLATALLTYLLAKRLGLTRGWALLAMLFWAVDPLVLYEGRQVLLDNVALPWLLGAFVLALSRERHLGSHMAAGLCFGMAVLSKETTLMFAPALLVALWQSAYRPTRAFSVMGMSLLVAAMGSMYLLFALVRSELFPGPGHVSLWDAVSFQFLEREGSGWILDPDSPEGGAYDTFHSWLQHDGGVLLLGGVGAALPALFVRRLRPVALAVLIAAAVALRPSGYLPHMYPVAVLPFCALACVGLLDVVGRWVMRRRDVALRAGLGTVVAALLIGGVMQLGDWRYNYEAAWTEDTNDVHATTVEYVAGALPRDAVVVADNSYWNDLVDAGWSVEDAVWFYKADADAAVADRLGGDYRGIDYLVWSIDVAENALPVVAEAHEHSELLWAQGEGRSRVEVRRVLTPAEEARIEAEEDARVAAELEAELRRVDAFMAEDSLEWPDLTNGQVTAIRQERDTLSVPALAAKYETSEETVGAVLAGG</sequence>
<feature type="transmembrane region" description="Helical" evidence="8">
    <location>
        <begin position="110"/>
        <end position="131"/>
    </location>
</feature>
<feature type="transmembrane region" description="Helical" evidence="8">
    <location>
        <begin position="348"/>
        <end position="368"/>
    </location>
</feature>
<feature type="transmembrane region" description="Helical" evidence="8">
    <location>
        <begin position="229"/>
        <end position="249"/>
    </location>
</feature>
<dbReference type="GO" id="GO:0016763">
    <property type="term" value="F:pentosyltransferase activity"/>
    <property type="evidence" value="ECO:0007669"/>
    <property type="project" value="TreeGrafter"/>
</dbReference>
<keyword evidence="7 8" id="KW-0472">Membrane</keyword>
<evidence type="ECO:0000256" key="6">
    <source>
        <dbReference type="ARBA" id="ARBA00022989"/>
    </source>
</evidence>
<evidence type="ECO:0000259" key="9">
    <source>
        <dbReference type="Pfam" id="PF13231"/>
    </source>
</evidence>
<dbReference type="AlphaFoldDB" id="A0A521EWW1"/>
<dbReference type="Proteomes" id="UP000317484">
    <property type="component" value="Unassembled WGS sequence"/>
</dbReference>
<keyword evidence="11" id="KW-1185">Reference proteome</keyword>
<evidence type="ECO:0000256" key="3">
    <source>
        <dbReference type="ARBA" id="ARBA00022676"/>
    </source>
</evidence>
<keyword evidence="3 10" id="KW-0328">Glycosyltransferase</keyword>
<dbReference type="PANTHER" id="PTHR33908:SF11">
    <property type="entry name" value="MEMBRANE PROTEIN"/>
    <property type="match status" value="1"/>
</dbReference>
<evidence type="ECO:0000256" key="1">
    <source>
        <dbReference type="ARBA" id="ARBA00004651"/>
    </source>
</evidence>
<keyword evidence="2" id="KW-1003">Cell membrane</keyword>
<dbReference type="EMBL" id="FXTJ01000006">
    <property type="protein sequence ID" value="SMO88405.1"/>
    <property type="molecule type" value="Genomic_DNA"/>
</dbReference>
<dbReference type="InterPro" id="IPR038731">
    <property type="entry name" value="RgtA/B/C-like"/>
</dbReference>
<organism evidence="10 11">
    <name type="scientific">Geodermatophilus aquaeductus</name>
    <dbReference type="NCBI Taxonomy" id="1564161"/>
    <lineage>
        <taxon>Bacteria</taxon>
        <taxon>Bacillati</taxon>
        <taxon>Actinomycetota</taxon>
        <taxon>Actinomycetes</taxon>
        <taxon>Geodermatophilales</taxon>
        <taxon>Geodermatophilaceae</taxon>
        <taxon>Geodermatophilus</taxon>
    </lineage>
</organism>
<protein>
    <submittedName>
        <fullName evidence="10">Dolichyl-phosphate-mannose-protein mannosyltransferase</fullName>
    </submittedName>
</protein>
<accession>A0A521EWW1</accession>
<comment type="subcellular location">
    <subcellularLocation>
        <location evidence="1">Cell membrane</location>
        <topology evidence="1">Multi-pass membrane protein</topology>
    </subcellularLocation>
</comment>
<keyword evidence="5 8" id="KW-0812">Transmembrane</keyword>
<feature type="domain" description="Glycosyltransferase RgtA/B/C/D-like" evidence="9">
    <location>
        <begin position="106"/>
        <end position="224"/>
    </location>
</feature>
<name>A0A521EWW1_9ACTN</name>